<reference evidence="1 2" key="1">
    <citation type="submission" date="2020-12" db="EMBL/GenBank/DDBJ databases">
        <title>Metabolic potential, ecology and presence of endohyphal bacteria is reflected in genomic diversity of Mucoromycotina.</title>
        <authorList>
            <person name="Muszewska A."/>
            <person name="Okrasinska A."/>
            <person name="Steczkiewicz K."/>
            <person name="Drgas O."/>
            <person name="Orlowska M."/>
            <person name="Perlinska-Lenart U."/>
            <person name="Aleksandrzak-Piekarczyk T."/>
            <person name="Szatraj K."/>
            <person name="Zielenkiewicz U."/>
            <person name="Pilsyk S."/>
            <person name="Malc E."/>
            <person name="Mieczkowski P."/>
            <person name="Kruszewska J.S."/>
            <person name="Biernat P."/>
            <person name="Pawlowska J."/>
        </authorList>
    </citation>
    <scope>NUCLEOTIDE SEQUENCE [LARGE SCALE GENOMIC DNA]</scope>
    <source>
        <strain evidence="1 2">CBS 142.35</strain>
    </source>
</reference>
<dbReference type="EMBL" id="JAEPRB010000192">
    <property type="protein sequence ID" value="KAG2219156.1"/>
    <property type="molecule type" value="Genomic_DNA"/>
</dbReference>
<accession>A0A8H7VDJ6</accession>
<proteinExistence type="predicted"/>
<organism evidence="1 2">
    <name type="scientific">Circinella minor</name>
    <dbReference type="NCBI Taxonomy" id="1195481"/>
    <lineage>
        <taxon>Eukaryota</taxon>
        <taxon>Fungi</taxon>
        <taxon>Fungi incertae sedis</taxon>
        <taxon>Mucoromycota</taxon>
        <taxon>Mucoromycotina</taxon>
        <taxon>Mucoromycetes</taxon>
        <taxon>Mucorales</taxon>
        <taxon>Lichtheimiaceae</taxon>
        <taxon>Circinella</taxon>
    </lineage>
</organism>
<gene>
    <name evidence="1" type="ORF">INT45_002347</name>
</gene>
<dbReference type="AlphaFoldDB" id="A0A8H7VDJ6"/>
<sequence>MANARVEWVYNAGSAWTPLDQYTQVSIEALWSRNAASWIQSCPSFGGASVFIDTTRLILMWSGYAYTIARRYPCQQRRGHR</sequence>
<evidence type="ECO:0000313" key="1">
    <source>
        <dbReference type="EMBL" id="KAG2219156.1"/>
    </source>
</evidence>
<name>A0A8H7VDJ6_9FUNG</name>
<dbReference type="Proteomes" id="UP000646827">
    <property type="component" value="Unassembled WGS sequence"/>
</dbReference>
<comment type="caution">
    <text evidence="1">The sequence shown here is derived from an EMBL/GenBank/DDBJ whole genome shotgun (WGS) entry which is preliminary data.</text>
</comment>
<keyword evidence="2" id="KW-1185">Reference proteome</keyword>
<protein>
    <recommendedName>
        <fullName evidence="3">WWE domain-containing protein</fullName>
    </recommendedName>
</protein>
<evidence type="ECO:0000313" key="2">
    <source>
        <dbReference type="Proteomes" id="UP000646827"/>
    </source>
</evidence>
<evidence type="ECO:0008006" key="3">
    <source>
        <dbReference type="Google" id="ProtNLM"/>
    </source>
</evidence>
<dbReference type="OrthoDB" id="2202855at2759"/>